<gene>
    <name evidence="4" type="ORF">ACFOW6_12010</name>
</gene>
<dbReference type="Proteomes" id="UP001595799">
    <property type="component" value="Unassembled WGS sequence"/>
</dbReference>
<keyword evidence="4" id="KW-0032">Aminotransferase</keyword>
<dbReference type="InterPro" id="IPR015424">
    <property type="entry name" value="PyrdxlP-dep_Trfase"/>
</dbReference>
<dbReference type="InterPro" id="IPR015422">
    <property type="entry name" value="PyrdxlP-dep_Trfase_small"/>
</dbReference>
<comment type="caution">
    <text evidence="4">The sequence shown here is derived from an EMBL/GenBank/DDBJ whole genome shotgun (WGS) entry which is preliminary data.</text>
</comment>
<protein>
    <submittedName>
        <fullName evidence="4">Aspartate aminotransferase family protein</fullName>
    </submittedName>
</protein>
<dbReference type="RefSeq" id="WP_382422611.1">
    <property type="nucleotide sequence ID" value="NZ_JBHSCW010000006.1"/>
</dbReference>
<sequence>MSPDPKPNTDLATALDDAASRYLSKNPLSFEQHNRARQSMPGGNTRTVLYCEPFPITIAEGDGAYIRTLDGHEYVDFLGEYTAGLYGHSEPIIIDAAKKALDGGIVLGGHTQLEQQLAELLCDRFPSLERVRFTNSGTEANLMAMSLARATTGRNKILVFHGAYHGGVFVFAGGGSPINAPFEFVLGQYNDIESTLELVREHASDLAAIVVEPMMGAGGCIPAKAEFLQGLQDAATDAGALFIFDEVMTSRLAPGGLQELLDITPDLTVLGKYIGGGFSFGAFGGASRLMDHFDPHKPGSFPHAGTFNNNILTMSAGYAGMSRVFTSEASRELNQRGENLRHRLNEICKAAGVPMQFTGRGSMMTVHMREGEIHSPKDAAQANSDLRELFFLDLIDAGVWLARRGMINVSLPMRDAEFDKLCAAVEEFVSVRKPLLVKH</sequence>
<dbReference type="GO" id="GO:0008483">
    <property type="term" value="F:transaminase activity"/>
    <property type="evidence" value="ECO:0007669"/>
    <property type="project" value="UniProtKB-KW"/>
</dbReference>
<dbReference type="PANTHER" id="PTHR43713:SF3">
    <property type="entry name" value="GLUTAMATE-1-SEMIALDEHYDE 2,1-AMINOMUTASE 1, CHLOROPLASTIC-RELATED"/>
    <property type="match status" value="1"/>
</dbReference>
<evidence type="ECO:0000256" key="3">
    <source>
        <dbReference type="RuleBase" id="RU003560"/>
    </source>
</evidence>
<dbReference type="Gene3D" id="3.90.1150.10">
    <property type="entry name" value="Aspartate Aminotransferase, domain 1"/>
    <property type="match status" value="1"/>
</dbReference>
<evidence type="ECO:0000313" key="5">
    <source>
        <dbReference type="Proteomes" id="UP001595799"/>
    </source>
</evidence>
<keyword evidence="4" id="KW-0808">Transferase</keyword>
<organism evidence="4 5">
    <name type="scientific">Fodinicurvata halophila</name>
    <dbReference type="NCBI Taxonomy" id="1419723"/>
    <lineage>
        <taxon>Bacteria</taxon>
        <taxon>Pseudomonadati</taxon>
        <taxon>Pseudomonadota</taxon>
        <taxon>Alphaproteobacteria</taxon>
        <taxon>Rhodospirillales</taxon>
        <taxon>Rhodovibrionaceae</taxon>
        <taxon>Fodinicurvata</taxon>
    </lineage>
</organism>
<keyword evidence="2 3" id="KW-0663">Pyridoxal phosphate</keyword>
<dbReference type="InterPro" id="IPR015421">
    <property type="entry name" value="PyrdxlP-dep_Trfase_major"/>
</dbReference>
<evidence type="ECO:0000256" key="2">
    <source>
        <dbReference type="ARBA" id="ARBA00022898"/>
    </source>
</evidence>
<comment type="cofactor">
    <cofactor evidence="1">
        <name>pyridoxal 5'-phosphate</name>
        <dbReference type="ChEBI" id="CHEBI:597326"/>
    </cofactor>
</comment>
<dbReference type="InterPro" id="IPR005814">
    <property type="entry name" value="Aminotrans_3"/>
</dbReference>
<evidence type="ECO:0000256" key="1">
    <source>
        <dbReference type="ARBA" id="ARBA00001933"/>
    </source>
</evidence>
<comment type="similarity">
    <text evidence="3">Belongs to the class-III pyridoxal-phosphate-dependent aminotransferase family.</text>
</comment>
<dbReference type="SUPFAM" id="SSF53383">
    <property type="entry name" value="PLP-dependent transferases"/>
    <property type="match status" value="1"/>
</dbReference>
<reference evidence="5" key="1">
    <citation type="journal article" date="2019" name="Int. J. Syst. Evol. Microbiol.">
        <title>The Global Catalogue of Microorganisms (GCM) 10K type strain sequencing project: providing services to taxonomists for standard genome sequencing and annotation.</title>
        <authorList>
            <consortium name="The Broad Institute Genomics Platform"/>
            <consortium name="The Broad Institute Genome Sequencing Center for Infectious Disease"/>
            <person name="Wu L."/>
            <person name="Ma J."/>
        </authorList>
    </citation>
    <scope>NUCLEOTIDE SEQUENCE [LARGE SCALE GENOMIC DNA]</scope>
    <source>
        <strain evidence="5">CECT 8472</strain>
    </source>
</reference>
<evidence type="ECO:0000313" key="4">
    <source>
        <dbReference type="EMBL" id="MFC4352265.1"/>
    </source>
</evidence>
<dbReference type="EMBL" id="JBHSCW010000006">
    <property type="protein sequence ID" value="MFC4352265.1"/>
    <property type="molecule type" value="Genomic_DNA"/>
</dbReference>
<accession>A0ABV8UM14</accession>
<proteinExistence type="inferred from homology"/>
<dbReference type="Gene3D" id="3.40.640.10">
    <property type="entry name" value="Type I PLP-dependent aspartate aminotransferase-like (Major domain)"/>
    <property type="match status" value="1"/>
</dbReference>
<keyword evidence="5" id="KW-1185">Reference proteome</keyword>
<dbReference type="Pfam" id="PF00202">
    <property type="entry name" value="Aminotran_3"/>
    <property type="match status" value="1"/>
</dbReference>
<name>A0ABV8UM14_9PROT</name>
<dbReference type="PANTHER" id="PTHR43713">
    <property type="entry name" value="GLUTAMATE-1-SEMIALDEHYDE 2,1-AMINOMUTASE"/>
    <property type="match status" value="1"/>
</dbReference>